<dbReference type="Proteomes" id="UP001054252">
    <property type="component" value="Unassembled WGS sequence"/>
</dbReference>
<dbReference type="AlphaFoldDB" id="A0AAV5LDV2"/>
<organism evidence="1 2">
    <name type="scientific">Rubroshorea leprosula</name>
    <dbReference type="NCBI Taxonomy" id="152421"/>
    <lineage>
        <taxon>Eukaryota</taxon>
        <taxon>Viridiplantae</taxon>
        <taxon>Streptophyta</taxon>
        <taxon>Embryophyta</taxon>
        <taxon>Tracheophyta</taxon>
        <taxon>Spermatophyta</taxon>
        <taxon>Magnoliopsida</taxon>
        <taxon>eudicotyledons</taxon>
        <taxon>Gunneridae</taxon>
        <taxon>Pentapetalae</taxon>
        <taxon>rosids</taxon>
        <taxon>malvids</taxon>
        <taxon>Malvales</taxon>
        <taxon>Dipterocarpaceae</taxon>
        <taxon>Rubroshorea</taxon>
    </lineage>
</organism>
<accession>A0AAV5LDV2</accession>
<dbReference type="EMBL" id="BPVZ01000111">
    <property type="protein sequence ID" value="GKV35440.1"/>
    <property type="molecule type" value="Genomic_DNA"/>
</dbReference>
<keyword evidence="2" id="KW-1185">Reference proteome</keyword>
<name>A0AAV5LDV2_9ROSI</name>
<protein>
    <submittedName>
        <fullName evidence="1">Uncharacterized protein</fullName>
    </submittedName>
</protein>
<reference evidence="1 2" key="1">
    <citation type="journal article" date="2021" name="Commun. Biol.">
        <title>The genome of Shorea leprosula (Dipterocarpaceae) highlights the ecological relevance of drought in aseasonal tropical rainforests.</title>
        <authorList>
            <person name="Ng K.K.S."/>
            <person name="Kobayashi M.J."/>
            <person name="Fawcett J.A."/>
            <person name="Hatakeyama M."/>
            <person name="Paape T."/>
            <person name="Ng C.H."/>
            <person name="Ang C.C."/>
            <person name="Tnah L.H."/>
            <person name="Lee C.T."/>
            <person name="Nishiyama T."/>
            <person name="Sese J."/>
            <person name="O'Brien M.J."/>
            <person name="Copetti D."/>
            <person name="Mohd Noor M.I."/>
            <person name="Ong R.C."/>
            <person name="Putra M."/>
            <person name="Sireger I.Z."/>
            <person name="Indrioko S."/>
            <person name="Kosugi Y."/>
            <person name="Izuno A."/>
            <person name="Isagi Y."/>
            <person name="Lee S.L."/>
            <person name="Shimizu K.K."/>
        </authorList>
    </citation>
    <scope>NUCLEOTIDE SEQUENCE [LARGE SCALE GENOMIC DNA]</scope>
    <source>
        <strain evidence="1">214</strain>
    </source>
</reference>
<evidence type="ECO:0000313" key="2">
    <source>
        <dbReference type="Proteomes" id="UP001054252"/>
    </source>
</evidence>
<gene>
    <name evidence="1" type="ORF">SLEP1_g43703</name>
</gene>
<sequence>MEFLPFLVQSQDLGLRIFPLNPENPDSALFRPLQPTEAP</sequence>
<evidence type="ECO:0000313" key="1">
    <source>
        <dbReference type="EMBL" id="GKV35440.1"/>
    </source>
</evidence>
<proteinExistence type="predicted"/>
<comment type="caution">
    <text evidence="1">The sequence shown here is derived from an EMBL/GenBank/DDBJ whole genome shotgun (WGS) entry which is preliminary data.</text>
</comment>